<evidence type="ECO:0000313" key="4">
    <source>
        <dbReference type="Proteomes" id="UP000587462"/>
    </source>
</evidence>
<dbReference type="AlphaFoldDB" id="A0A7Y7E6D2"/>
<dbReference type="GO" id="GO:0008270">
    <property type="term" value="F:zinc ion binding"/>
    <property type="evidence" value="ECO:0007669"/>
    <property type="project" value="InterPro"/>
</dbReference>
<dbReference type="SMART" id="SM00829">
    <property type="entry name" value="PKS_ER"/>
    <property type="match status" value="1"/>
</dbReference>
<dbReference type="InterPro" id="IPR002364">
    <property type="entry name" value="Quin_OxRdtase/zeta-crystal_CS"/>
</dbReference>
<evidence type="ECO:0000256" key="1">
    <source>
        <dbReference type="ARBA" id="ARBA00023002"/>
    </source>
</evidence>
<dbReference type="InterPro" id="IPR011032">
    <property type="entry name" value="GroES-like_sf"/>
</dbReference>
<dbReference type="SUPFAM" id="SSF51735">
    <property type="entry name" value="NAD(P)-binding Rossmann-fold domains"/>
    <property type="match status" value="1"/>
</dbReference>
<dbReference type="InterPro" id="IPR050700">
    <property type="entry name" value="YIM1/Zinc_Alcohol_DH_Fams"/>
</dbReference>
<dbReference type="PANTHER" id="PTHR11695">
    <property type="entry name" value="ALCOHOL DEHYDROGENASE RELATED"/>
    <property type="match status" value="1"/>
</dbReference>
<gene>
    <name evidence="3" type="ORF">HG542_05445</name>
</gene>
<dbReference type="PROSITE" id="PS01162">
    <property type="entry name" value="QOR_ZETA_CRYSTAL"/>
    <property type="match status" value="1"/>
</dbReference>
<reference evidence="3 4" key="1">
    <citation type="submission" date="2020-04" db="EMBL/GenBank/DDBJ databases">
        <title>Draft Genome Sequence of Streptomyces morookaense DSM 40503, an 8-azaguanine-producing strain.</title>
        <authorList>
            <person name="Qi J."/>
            <person name="Gao J.-M."/>
        </authorList>
    </citation>
    <scope>NUCLEOTIDE SEQUENCE [LARGE SCALE GENOMIC DNA]</scope>
    <source>
        <strain evidence="3 4">DSM 40503</strain>
    </source>
</reference>
<keyword evidence="4" id="KW-1185">Reference proteome</keyword>
<evidence type="ECO:0000259" key="2">
    <source>
        <dbReference type="SMART" id="SM00829"/>
    </source>
</evidence>
<dbReference type="Proteomes" id="UP000587462">
    <property type="component" value="Unassembled WGS sequence"/>
</dbReference>
<keyword evidence="1" id="KW-0560">Oxidoreductase</keyword>
<comment type="caution">
    <text evidence="3">The sequence shown here is derived from an EMBL/GenBank/DDBJ whole genome shotgun (WGS) entry which is preliminary data.</text>
</comment>
<dbReference type="InterPro" id="IPR013154">
    <property type="entry name" value="ADH-like_N"/>
</dbReference>
<dbReference type="SUPFAM" id="SSF50129">
    <property type="entry name" value="GroES-like"/>
    <property type="match status" value="1"/>
</dbReference>
<sequence>MSQATTPAPATMRAVSQDTAGAPDVLKVVETRRPEPGRGEILVRVHAAGVNPADWKTRSRGEFATGARPPFTLGWDVSGVVEATGDGVTVFRPGDEVYGMPRFPHPAGAYAEFVAAPARHFAPRPRGLSHIESGALPLAALTAWQALVDTAGVRPGQRVLVHAAAGGVGHLAVQIAKARGAHVTGTASAAKHALLRSLGADELVDHRTQDVAETVRDMDVVLDPIGGANWARSLRTLRPGGTLVSILPLDGTFPRAEAEAAGIRAVFMLVEPDRQGLHAITELVENGRLRVIADTVFPLEDAAEAHRMGETGRTTGKIVLSVAR</sequence>
<dbReference type="EMBL" id="JABBXF010000008">
    <property type="protein sequence ID" value="NVK77102.1"/>
    <property type="molecule type" value="Genomic_DNA"/>
</dbReference>
<dbReference type="InterPro" id="IPR036291">
    <property type="entry name" value="NAD(P)-bd_dom_sf"/>
</dbReference>
<dbReference type="Gene3D" id="3.90.180.10">
    <property type="entry name" value="Medium-chain alcohol dehydrogenases, catalytic domain"/>
    <property type="match status" value="1"/>
</dbReference>
<organism evidence="3 4">
    <name type="scientific">Streptomyces morookaense</name>
    <name type="common">Streptoverticillium morookaense</name>
    <dbReference type="NCBI Taxonomy" id="1970"/>
    <lineage>
        <taxon>Bacteria</taxon>
        <taxon>Bacillati</taxon>
        <taxon>Actinomycetota</taxon>
        <taxon>Actinomycetes</taxon>
        <taxon>Kitasatosporales</taxon>
        <taxon>Streptomycetaceae</taxon>
        <taxon>Streptomyces</taxon>
    </lineage>
</organism>
<dbReference type="Pfam" id="PF13602">
    <property type="entry name" value="ADH_zinc_N_2"/>
    <property type="match status" value="1"/>
</dbReference>
<protein>
    <submittedName>
        <fullName evidence="3">NADP-dependent oxidoreductase</fullName>
    </submittedName>
</protein>
<dbReference type="RefSeq" id="WP_171078876.1">
    <property type="nucleotide sequence ID" value="NZ_BNBU01000003.1"/>
</dbReference>
<proteinExistence type="predicted"/>
<dbReference type="Pfam" id="PF08240">
    <property type="entry name" value="ADH_N"/>
    <property type="match status" value="1"/>
</dbReference>
<dbReference type="GO" id="GO:0016491">
    <property type="term" value="F:oxidoreductase activity"/>
    <property type="evidence" value="ECO:0007669"/>
    <property type="project" value="UniProtKB-KW"/>
</dbReference>
<dbReference type="CDD" id="cd05289">
    <property type="entry name" value="MDR_like_2"/>
    <property type="match status" value="1"/>
</dbReference>
<dbReference type="InterPro" id="IPR020843">
    <property type="entry name" value="ER"/>
</dbReference>
<feature type="domain" description="Enoyl reductase (ER)" evidence="2">
    <location>
        <begin position="21"/>
        <end position="320"/>
    </location>
</feature>
<evidence type="ECO:0000313" key="3">
    <source>
        <dbReference type="EMBL" id="NVK77102.1"/>
    </source>
</evidence>
<name>A0A7Y7E6D2_STRMO</name>
<dbReference type="Gene3D" id="3.40.50.720">
    <property type="entry name" value="NAD(P)-binding Rossmann-like Domain"/>
    <property type="match status" value="1"/>
</dbReference>
<dbReference type="PANTHER" id="PTHR11695:SF294">
    <property type="entry name" value="RETICULON-4-INTERACTING PROTEIN 1, MITOCHONDRIAL"/>
    <property type="match status" value="1"/>
</dbReference>
<accession>A0A7Y7E6D2</accession>